<accession>T1L4B2</accession>
<feature type="chain" id="PRO_5012723241" evidence="1">
    <location>
        <begin position="16"/>
        <end position="30"/>
    </location>
</feature>
<sequence>MIVIIIVVVLLVAVSDDGSYVLNEPNWLET</sequence>
<keyword evidence="3" id="KW-1185">Reference proteome</keyword>
<reference evidence="3" key="1">
    <citation type="submission" date="2011-08" db="EMBL/GenBank/DDBJ databases">
        <authorList>
            <person name="Rombauts S."/>
        </authorList>
    </citation>
    <scope>NUCLEOTIDE SEQUENCE</scope>
    <source>
        <strain evidence="3">London</strain>
    </source>
</reference>
<dbReference type="EMBL" id="CAEY01001080">
    <property type="status" value="NOT_ANNOTATED_CDS"/>
    <property type="molecule type" value="Genomic_DNA"/>
</dbReference>
<evidence type="ECO:0000313" key="3">
    <source>
        <dbReference type="Proteomes" id="UP000015104"/>
    </source>
</evidence>
<dbReference type="EnsemblMetazoa" id="tetur38g00180.1">
    <property type="protein sequence ID" value="tetur38g00180.1"/>
    <property type="gene ID" value="tetur38g00180"/>
</dbReference>
<dbReference type="AlphaFoldDB" id="T1L4B2"/>
<reference evidence="2" key="2">
    <citation type="submission" date="2015-06" db="UniProtKB">
        <authorList>
            <consortium name="EnsemblMetazoa"/>
        </authorList>
    </citation>
    <scope>IDENTIFICATION</scope>
</reference>
<dbReference type="Proteomes" id="UP000015104">
    <property type="component" value="Unassembled WGS sequence"/>
</dbReference>
<dbReference type="HOGENOM" id="CLU_3406815_0_0_1"/>
<organism evidence="2 3">
    <name type="scientific">Tetranychus urticae</name>
    <name type="common">Two-spotted spider mite</name>
    <dbReference type="NCBI Taxonomy" id="32264"/>
    <lineage>
        <taxon>Eukaryota</taxon>
        <taxon>Metazoa</taxon>
        <taxon>Ecdysozoa</taxon>
        <taxon>Arthropoda</taxon>
        <taxon>Chelicerata</taxon>
        <taxon>Arachnida</taxon>
        <taxon>Acari</taxon>
        <taxon>Acariformes</taxon>
        <taxon>Trombidiformes</taxon>
        <taxon>Prostigmata</taxon>
        <taxon>Eleutherengona</taxon>
        <taxon>Raphignathae</taxon>
        <taxon>Tetranychoidea</taxon>
        <taxon>Tetranychidae</taxon>
        <taxon>Tetranychus</taxon>
    </lineage>
</organism>
<evidence type="ECO:0000256" key="1">
    <source>
        <dbReference type="SAM" id="SignalP"/>
    </source>
</evidence>
<name>T1L4B2_TETUR</name>
<feature type="signal peptide" evidence="1">
    <location>
        <begin position="1"/>
        <end position="15"/>
    </location>
</feature>
<protein>
    <submittedName>
        <fullName evidence="2">Uncharacterized protein</fullName>
    </submittedName>
</protein>
<keyword evidence="1" id="KW-0732">Signal</keyword>
<evidence type="ECO:0000313" key="2">
    <source>
        <dbReference type="EnsemblMetazoa" id="tetur38g00180.1"/>
    </source>
</evidence>
<proteinExistence type="predicted"/>